<dbReference type="PANTHER" id="PTHR46344:SF27">
    <property type="entry name" value="KELCH REPEAT SUPERFAMILY PROTEIN"/>
    <property type="match status" value="1"/>
</dbReference>
<dbReference type="PANTHER" id="PTHR46344">
    <property type="entry name" value="OS02G0202900 PROTEIN"/>
    <property type="match status" value="1"/>
</dbReference>
<sequence>KDTYGDTSKCTYIWSVTSNEWHQGPDLQTPRMGAACVVLHKKIYILGGVKSGQNSELDTCEVLDTRQEQKQWQKTMPMRESRVELAAVTYANCIYVFGGVLPNALFEKNGETIDRRNEPEPTWAERFDPVNNSWTDLPGAKRISFGCSAAVLDDMIYVIWGRKTCQQFNPQTQKWCQLKLPWQDHYAGALFPHQGNLFLAGGMNCRDTNEWTKDMDKYNPSTDEWERLPQILYFCIQGSAQLAL</sequence>
<evidence type="ECO:0000256" key="1">
    <source>
        <dbReference type="ARBA" id="ARBA00022441"/>
    </source>
</evidence>
<dbReference type="SUPFAM" id="SSF117281">
    <property type="entry name" value="Kelch motif"/>
    <property type="match status" value="1"/>
</dbReference>
<dbReference type="EMBL" id="JBJKFK010007242">
    <property type="protein sequence ID" value="KAL3307483.1"/>
    <property type="molecule type" value="Genomic_DNA"/>
</dbReference>
<protein>
    <submittedName>
        <fullName evidence="3">Kelch-like protein 29</fullName>
    </submittedName>
</protein>
<dbReference type="AlphaFoldDB" id="A0ABD2PKB6"/>
<proteinExistence type="predicted"/>
<dbReference type="Gene3D" id="2.120.10.80">
    <property type="entry name" value="Kelch-type beta propeller"/>
    <property type="match status" value="1"/>
</dbReference>
<dbReference type="InterPro" id="IPR015915">
    <property type="entry name" value="Kelch-typ_b-propeller"/>
</dbReference>
<dbReference type="InterPro" id="IPR006652">
    <property type="entry name" value="Kelch_1"/>
</dbReference>
<evidence type="ECO:0000256" key="2">
    <source>
        <dbReference type="ARBA" id="ARBA00022737"/>
    </source>
</evidence>
<keyword evidence="1" id="KW-0880">Kelch repeat</keyword>
<evidence type="ECO:0000313" key="4">
    <source>
        <dbReference type="Proteomes" id="UP001626550"/>
    </source>
</evidence>
<feature type="non-terminal residue" evidence="3">
    <location>
        <position position="1"/>
    </location>
</feature>
<accession>A0ABD2PKB6</accession>
<evidence type="ECO:0000313" key="3">
    <source>
        <dbReference type="EMBL" id="KAL3307483.1"/>
    </source>
</evidence>
<organism evidence="3 4">
    <name type="scientific">Cichlidogyrus casuarinus</name>
    <dbReference type="NCBI Taxonomy" id="1844966"/>
    <lineage>
        <taxon>Eukaryota</taxon>
        <taxon>Metazoa</taxon>
        <taxon>Spiralia</taxon>
        <taxon>Lophotrochozoa</taxon>
        <taxon>Platyhelminthes</taxon>
        <taxon>Monogenea</taxon>
        <taxon>Monopisthocotylea</taxon>
        <taxon>Dactylogyridea</taxon>
        <taxon>Ancyrocephalidae</taxon>
        <taxon>Cichlidogyrus</taxon>
    </lineage>
</organism>
<gene>
    <name evidence="3" type="primary">KLHL29</name>
    <name evidence="3" type="ORF">Ciccas_014000</name>
</gene>
<dbReference type="SMART" id="SM00612">
    <property type="entry name" value="Kelch"/>
    <property type="match status" value="4"/>
</dbReference>
<keyword evidence="2" id="KW-0677">Repeat</keyword>
<dbReference type="Proteomes" id="UP001626550">
    <property type="component" value="Unassembled WGS sequence"/>
</dbReference>
<comment type="caution">
    <text evidence="3">The sequence shown here is derived from an EMBL/GenBank/DDBJ whole genome shotgun (WGS) entry which is preliminary data.</text>
</comment>
<name>A0ABD2PKB6_9PLAT</name>
<keyword evidence="4" id="KW-1185">Reference proteome</keyword>
<reference evidence="3 4" key="1">
    <citation type="submission" date="2024-11" db="EMBL/GenBank/DDBJ databases">
        <title>Adaptive evolution of stress response genes in parasites aligns with host niche diversity.</title>
        <authorList>
            <person name="Hahn C."/>
            <person name="Resl P."/>
        </authorList>
    </citation>
    <scope>NUCLEOTIDE SEQUENCE [LARGE SCALE GENOMIC DNA]</scope>
    <source>
        <strain evidence="3">EGGRZ-B1_66</strain>
        <tissue evidence="3">Body</tissue>
    </source>
</reference>
<dbReference type="Pfam" id="PF01344">
    <property type="entry name" value="Kelch_1"/>
    <property type="match status" value="2"/>
</dbReference>